<dbReference type="GO" id="GO:0003676">
    <property type="term" value="F:nucleic acid binding"/>
    <property type="evidence" value="ECO:0007669"/>
    <property type="project" value="InterPro"/>
</dbReference>
<dbReference type="EMBL" id="QGNW01000030">
    <property type="protein sequence ID" value="RVX11457.1"/>
    <property type="molecule type" value="Genomic_DNA"/>
</dbReference>
<dbReference type="SUPFAM" id="SSF53098">
    <property type="entry name" value="Ribonuclease H-like"/>
    <property type="match status" value="1"/>
</dbReference>
<dbReference type="PANTHER" id="PTHR42648:SF28">
    <property type="entry name" value="TRANSPOSON-ENCODED PROTEIN WITH RIBONUCLEASE H-LIKE AND RETROVIRUS ZINC FINGER-LIKE DOMAINS"/>
    <property type="match status" value="1"/>
</dbReference>
<evidence type="ECO:0000313" key="4">
    <source>
        <dbReference type="Proteomes" id="UP000288805"/>
    </source>
</evidence>
<dbReference type="InterPro" id="IPR054722">
    <property type="entry name" value="PolX-like_BBD"/>
</dbReference>
<dbReference type="PANTHER" id="PTHR42648">
    <property type="entry name" value="TRANSPOSASE, PUTATIVE-RELATED"/>
    <property type="match status" value="1"/>
</dbReference>
<evidence type="ECO:0000256" key="1">
    <source>
        <dbReference type="ARBA" id="ARBA00022670"/>
    </source>
</evidence>
<protein>
    <submittedName>
        <fullName evidence="3">Retrovirus-related Pol polyprotein from transposon RE1</fullName>
    </submittedName>
</protein>
<organism evidence="3 4">
    <name type="scientific">Vitis vinifera</name>
    <name type="common">Grape</name>
    <dbReference type="NCBI Taxonomy" id="29760"/>
    <lineage>
        <taxon>Eukaryota</taxon>
        <taxon>Viridiplantae</taxon>
        <taxon>Streptophyta</taxon>
        <taxon>Embryophyta</taxon>
        <taxon>Tracheophyta</taxon>
        <taxon>Spermatophyta</taxon>
        <taxon>Magnoliopsida</taxon>
        <taxon>eudicotyledons</taxon>
        <taxon>Gunneridae</taxon>
        <taxon>Pentapetalae</taxon>
        <taxon>rosids</taxon>
        <taxon>Vitales</taxon>
        <taxon>Vitaceae</taxon>
        <taxon>Viteae</taxon>
        <taxon>Vitis</taxon>
    </lineage>
</organism>
<keyword evidence="1" id="KW-0378">Hydrolase</keyword>
<feature type="domain" description="Retrovirus-related Pol polyprotein from transposon TNT 1-94-like beta-barrel" evidence="2">
    <location>
        <begin position="74"/>
        <end position="146"/>
    </location>
</feature>
<dbReference type="Pfam" id="PF22936">
    <property type="entry name" value="Pol_BBD"/>
    <property type="match status" value="1"/>
</dbReference>
<dbReference type="InterPro" id="IPR039537">
    <property type="entry name" value="Retrotran_Ty1/copia-like"/>
</dbReference>
<proteinExistence type="predicted"/>
<evidence type="ECO:0000259" key="2">
    <source>
        <dbReference type="Pfam" id="PF22936"/>
    </source>
</evidence>
<name>A0A438JR76_VITVI</name>
<evidence type="ECO:0000313" key="3">
    <source>
        <dbReference type="EMBL" id="RVX11457.1"/>
    </source>
</evidence>
<dbReference type="Proteomes" id="UP000288805">
    <property type="component" value="Unassembled WGS sequence"/>
</dbReference>
<comment type="caution">
    <text evidence="3">The sequence shown here is derived from an EMBL/GenBank/DDBJ whole genome shotgun (WGS) entry which is preliminary data.</text>
</comment>
<accession>A0A438JR76</accession>
<sequence length="351" mass="39051">MPNTTRKQTGQAFHVDVQIPPVASDLSQNVASTSIEPAGINQLGLTPEMVQQMIMSAFSAFGLQGKSWKLTPSWFVDSGASNHMTGSTDMLHGICKYEGAQHIQIANGCTLPITAVGTLGYGFSDVFVSLGLSTNLISVGQLVDANCDVHFSFGGCIVWDQVSGTMITNGPKVGRLFPLHFLFLVLWESICLTIFRTTYNRRGSFLNALAPTPHRKGMVERKNRHLLYVVRTLLIESSVPSKFWVEALSTAIYLINHLPMQTLQYDSPYLRLFGNHPEYQSLHTFGCVCLSISHPLNVTNLLLNLHDVLLWGIVMLRKVLLYDATANKLRVSRNVIFFENQHFFQSPFCAI</sequence>
<dbReference type="AlphaFoldDB" id="A0A438JR76"/>
<gene>
    <name evidence="3" type="primary">RE1_789</name>
    <name evidence="3" type="ORF">CK203_015749</name>
</gene>
<keyword evidence="1" id="KW-0645">Protease</keyword>
<dbReference type="GO" id="GO:0006508">
    <property type="term" value="P:proteolysis"/>
    <property type="evidence" value="ECO:0007669"/>
    <property type="project" value="UniProtKB-KW"/>
</dbReference>
<dbReference type="InterPro" id="IPR036397">
    <property type="entry name" value="RNaseH_sf"/>
</dbReference>
<dbReference type="Gene3D" id="3.30.420.10">
    <property type="entry name" value="Ribonuclease H-like superfamily/Ribonuclease H"/>
    <property type="match status" value="1"/>
</dbReference>
<dbReference type="GO" id="GO:0008233">
    <property type="term" value="F:peptidase activity"/>
    <property type="evidence" value="ECO:0007669"/>
    <property type="project" value="UniProtKB-KW"/>
</dbReference>
<reference evidence="3 4" key="1">
    <citation type="journal article" date="2018" name="PLoS Genet.">
        <title>Population sequencing reveals clonal diversity and ancestral inbreeding in the grapevine cultivar Chardonnay.</title>
        <authorList>
            <person name="Roach M.J."/>
            <person name="Johnson D.L."/>
            <person name="Bohlmann J."/>
            <person name="van Vuuren H.J."/>
            <person name="Jones S.J."/>
            <person name="Pretorius I.S."/>
            <person name="Schmidt S.A."/>
            <person name="Borneman A.R."/>
        </authorList>
    </citation>
    <scope>NUCLEOTIDE SEQUENCE [LARGE SCALE GENOMIC DNA]</scope>
    <source>
        <strain evidence="4">cv. Chardonnay</strain>
        <tissue evidence="3">Leaf</tissue>
    </source>
</reference>
<dbReference type="InterPro" id="IPR012337">
    <property type="entry name" value="RNaseH-like_sf"/>
</dbReference>